<feature type="domain" description="Rhodopsin" evidence="8">
    <location>
        <begin position="3"/>
        <end position="186"/>
    </location>
</feature>
<dbReference type="GO" id="GO:0016020">
    <property type="term" value="C:membrane"/>
    <property type="evidence" value="ECO:0007669"/>
    <property type="project" value="UniProtKB-SubCell"/>
</dbReference>
<dbReference type="InterPro" id="IPR052337">
    <property type="entry name" value="SAT4-like"/>
</dbReference>
<keyword evidence="3 7" id="KW-1133">Transmembrane helix</keyword>
<comment type="caution">
    <text evidence="9">The sequence shown here is derived from an EMBL/GenBank/DDBJ whole genome shotgun (WGS) entry which is preliminary data.</text>
</comment>
<dbReference type="EMBL" id="NHYE01000859">
    <property type="protein sequence ID" value="PPR02280.1"/>
    <property type="molecule type" value="Genomic_DNA"/>
</dbReference>
<evidence type="ECO:0000256" key="4">
    <source>
        <dbReference type="ARBA" id="ARBA00023136"/>
    </source>
</evidence>
<feature type="compositionally biased region" description="Polar residues" evidence="6">
    <location>
        <begin position="253"/>
        <end position="301"/>
    </location>
</feature>
<dbReference type="InParanoid" id="A0A409YGZ7"/>
<evidence type="ECO:0000259" key="8">
    <source>
        <dbReference type="Pfam" id="PF20684"/>
    </source>
</evidence>
<dbReference type="STRING" id="231916.A0A409YGZ7"/>
<dbReference type="Pfam" id="PF20684">
    <property type="entry name" value="Fung_rhodopsin"/>
    <property type="match status" value="1"/>
</dbReference>
<proteinExistence type="inferred from homology"/>
<evidence type="ECO:0000256" key="5">
    <source>
        <dbReference type="ARBA" id="ARBA00038359"/>
    </source>
</evidence>
<reference evidence="9 10" key="1">
    <citation type="journal article" date="2018" name="Evol. Lett.">
        <title>Horizontal gene cluster transfer increased hallucinogenic mushroom diversity.</title>
        <authorList>
            <person name="Reynolds H.T."/>
            <person name="Vijayakumar V."/>
            <person name="Gluck-Thaler E."/>
            <person name="Korotkin H.B."/>
            <person name="Matheny P.B."/>
            <person name="Slot J.C."/>
        </authorList>
    </citation>
    <scope>NUCLEOTIDE SEQUENCE [LARGE SCALE GENOMIC DNA]</scope>
    <source>
        <strain evidence="9 10">SRW20</strain>
    </source>
</reference>
<feature type="transmembrane region" description="Helical" evidence="7">
    <location>
        <begin position="210"/>
        <end position="233"/>
    </location>
</feature>
<feature type="transmembrane region" description="Helical" evidence="7">
    <location>
        <begin position="128"/>
        <end position="152"/>
    </location>
</feature>
<keyword evidence="10" id="KW-1185">Reference proteome</keyword>
<keyword evidence="4 7" id="KW-0472">Membrane</keyword>
<evidence type="ECO:0000256" key="3">
    <source>
        <dbReference type="ARBA" id="ARBA00022989"/>
    </source>
</evidence>
<dbReference type="AlphaFoldDB" id="A0A409YGZ7"/>
<organism evidence="9 10">
    <name type="scientific">Gymnopilus dilepis</name>
    <dbReference type="NCBI Taxonomy" id="231916"/>
    <lineage>
        <taxon>Eukaryota</taxon>
        <taxon>Fungi</taxon>
        <taxon>Dikarya</taxon>
        <taxon>Basidiomycota</taxon>
        <taxon>Agaricomycotina</taxon>
        <taxon>Agaricomycetes</taxon>
        <taxon>Agaricomycetidae</taxon>
        <taxon>Agaricales</taxon>
        <taxon>Agaricineae</taxon>
        <taxon>Hymenogastraceae</taxon>
        <taxon>Gymnopilus</taxon>
    </lineage>
</organism>
<feature type="transmembrane region" description="Helical" evidence="7">
    <location>
        <begin position="50"/>
        <end position="75"/>
    </location>
</feature>
<dbReference type="OrthoDB" id="3229610at2759"/>
<evidence type="ECO:0000256" key="2">
    <source>
        <dbReference type="ARBA" id="ARBA00022692"/>
    </source>
</evidence>
<dbReference type="PANTHER" id="PTHR33048">
    <property type="entry name" value="PTH11-LIKE INTEGRAL MEMBRANE PROTEIN (AFU_ORTHOLOGUE AFUA_5G11245)"/>
    <property type="match status" value="1"/>
</dbReference>
<comment type="subcellular location">
    <subcellularLocation>
        <location evidence="1">Membrane</location>
        <topology evidence="1">Multi-pass membrane protein</topology>
    </subcellularLocation>
</comment>
<gene>
    <name evidence="9" type="ORF">CVT26_011699</name>
</gene>
<protein>
    <recommendedName>
        <fullName evidence="8">Rhodopsin domain-containing protein</fullName>
    </recommendedName>
</protein>
<evidence type="ECO:0000313" key="10">
    <source>
        <dbReference type="Proteomes" id="UP000284706"/>
    </source>
</evidence>
<evidence type="ECO:0000256" key="6">
    <source>
        <dbReference type="SAM" id="MobiDB-lite"/>
    </source>
</evidence>
<evidence type="ECO:0000256" key="1">
    <source>
        <dbReference type="ARBA" id="ARBA00004141"/>
    </source>
</evidence>
<feature type="transmembrane region" description="Helical" evidence="7">
    <location>
        <begin position="87"/>
        <end position="108"/>
    </location>
</feature>
<sequence>MFRIYRRRKTCQLWRDDYFALFALLWDCFFSTTLWIGASQSRVALIFNSWVAQITFVPLIWSTRISLAFSIARLIPSKQIMWTASIGLVYLCGGFCLGFLLHISILCAEDVDGWMQVAPYQCPLSSSIAIARLVADVLSDFALIILPISAFWHRLKLLATTRRLIQACFCASMLTATCNIVLSALLFWHSNSSAPQERQETVFLAMVTPHLLAAISLLVCNGLVVVTSVYRLFRTEPPSRPIGDPKNSPPAPTSTDIIQGMATGSTAATESPVNMPSRDGQYQDSTPDSHLANTRTSTSSDFIELTELSESDLAHSIPYDIERN</sequence>
<dbReference type="PANTHER" id="PTHR33048:SF160">
    <property type="entry name" value="SAT4 FAMILY MEMBRANE PROTEIN"/>
    <property type="match status" value="1"/>
</dbReference>
<dbReference type="Proteomes" id="UP000284706">
    <property type="component" value="Unassembled WGS sequence"/>
</dbReference>
<feature type="region of interest" description="Disordered" evidence="6">
    <location>
        <begin position="237"/>
        <end position="302"/>
    </location>
</feature>
<dbReference type="InterPro" id="IPR049326">
    <property type="entry name" value="Rhodopsin_dom_fungi"/>
</dbReference>
<keyword evidence="2 7" id="KW-0812">Transmembrane</keyword>
<feature type="transmembrane region" description="Helical" evidence="7">
    <location>
        <begin position="164"/>
        <end position="190"/>
    </location>
</feature>
<name>A0A409YGZ7_9AGAR</name>
<evidence type="ECO:0000256" key="7">
    <source>
        <dbReference type="SAM" id="Phobius"/>
    </source>
</evidence>
<comment type="similarity">
    <text evidence="5">Belongs to the SAT4 family.</text>
</comment>
<accession>A0A409YGZ7</accession>
<evidence type="ECO:0000313" key="9">
    <source>
        <dbReference type="EMBL" id="PPR02280.1"/>
    </source>
</evidence>
<feature type="transmembrane region" description="Helical" evidence="7">
    <location>
        <begin position="20"/>
        <end position="38"/>
    </location>
</feature>